<keyword evidence="2" id="KW-1185">Reference proteome</keyword>
<sequence length="297" mass="33030">MAESSTPKLAERIRISLYVNAYFGTRPDWSLWDSLKVKELDHAADARFQLTIETGVKLGPVKQEDTNNNEEPAPESLQGIIHIAFVLTDTERDGSSKDTTSEGCVAKVVEGHNVEYTYANVMRLLNSDSDTLPYFNATRALFPDGQALGGDTISFRTWRIQQQLYELVEKVMSPQGMEKPKFLGLKGNEEVEAKIRDFVSGLDHWMYLDALKLAFPLLRLPPQRVNIVRAMKQDSRALDHVPGKHALIGTHKVAGLNGALLNPPFLNSILVDIDKEVQVHLVGANIGIEINPCAEVL</sequence>
<comment type="caution">
    <text evidence="1">The sequence shown here is derived from an EMBL/GenBank/DDBJ whole genome shotgun (WGS) entry which is preliminary data.</text>
</comment>
<proteinExistence type="predicted"/>
<organism evidence="1 2">
    <name type="scientific">Apiospora arundinis</name>
    <dbReference type="NCBI Taxonomy" id="335852"/>
    <lineage>
        <taxon>Eukaryota</taxon>
        <taxon>Fungi</taxon>
        <taxon>Dikarya</taxon>
        <taxon>Ascomycota</taxon>
        <taxon>Pezizomycotina</taxon>
        <taxon>Sordariomycetes</taxon>
        <taxon>Xylariomycetidae</taxon>
        <taxon>Amphisphaeriales</taxon>
        <taxon>Apiosporaceae</taxon>
        <taxon>Apiospora</taxon>
    </lineage>
</organism>
<accession>A0ABR2IH40</accession>
<dbReference type="EMBL" id="JAPCWZ010000005">
    <property type="protein sequence ID" value="KAK8862834.1"/>
    <property type="molecule type" value="Genomic_DNA"/>
</dbReference>
<name>A0ABR2IH40_9PEZI</name>
<evidence type="ECO:0000313" key="1">
    <source>
        <dbReference type="EMBL" id="KAK8862834.1"/>
    </source>
</evidence>
<reference evidence="1 2" key="1">
    <citation type="journal article" date="2024" name="IMA Fungus">
        <title>Apiospora arundinis, a panoply of carbohydrate-active enzymes and secondary metabolites.</title>
        <authorList>
            <person name="Sorensen T."/>
            <person name="Petersen C."/>
            <person name="Muurmann A.T."/>
            <person name="Christiansen J.V."/>
            <person name="Brundto M.L."/>
            <person name="Overgaard C.K."/>
            <person name="Boysen A.T."/>
            <person name="Wollenberg R.D."/>
            <person name="Larsen T.O."/>
            <person name="Sorensen J.L."/>
            <person name="Nielsen K.L."/>
            <person name="Sondergaard T.E."/>
        </authorList>
    </citation>
    <scope>NUCLEOTIDE SEQUENCE [LARGE SCALE GENOMIC DNA]</scope>
    <source>
        <strain evidence="1 2">AAU 773</strain>
    </source>
</reference>
<dbReference type="Proteomes" id="UP001390339">
    <property type="component" value="Unassembled WGS sequence"/>
</dbReference>
<gene>
    <name evidence="1" type="ORF">PGQ11_009069</name>
</gene>
<evidence type="ECO:0000313" key="2">
    <source>
        <dbReference type="Proteomes" id="UP001390339"/>
    </source>
</evidence>
<protein>
    <submittedName>
        <fullName evidence="1">Uncharacterized protein</fullName>
    </submittedName>
</protein>